<accession>A0A8J9YD64</accession>
<evidence type="ECO:0000313" key="6">
    <source>
        <dbReference type="Proteomes" id="UP000838878"/>
    </source>
</evidence>
<feature type="compositionally biased region" description="Basic and acidic residues" evidence="3">
    <location>
        <begin position="179"/>
        <end position="195"/>
    </location>
</feature>
<dbReference type="AlphaFoldDB" id="A0A8J9YD64"/>
<reference evidence="5" key="1">
    <citation type="submission" date="2021-12" db="EMBL/GenBank/DDBJ databases">
        <authorList>
            <person name="Martin H S."/>
        </authorList>
    </citation>
    <scope>NUCLEOTIDE SEQUENCE</scope>
</reference>
<evidence type="ECO:0000256" key="3">
    <source>
        <dbReference type="SAM" id="MobiDB-lite"/>
    </source>
</evidence>
<dbReference type="Pfam" id="PF00379">
    <property type="entry name" value="Chitin_bind_4"/>
    <property type="match status" value="1"/>
</dbReference>
<dbReference type="PANTHER" id="PTHR10380">
    <property type="entry name" value="CUTICLE PROTEIN"/>
    <property type="match status" value="1"/>
</dbReference>
<dbReference type="EMBL" id="OV170227">
    <property type="protein sequence ID" value="CAH0728049.1"/>
    <property type="molecule type" value="Genomic_DNA"/>
</dbReference>
<evidence type="ECO:0000256" key="4">
    <source>
        <dbReference type="SAM" id="SignalP"/>
    </source>
</evidence>
<evidence type="ECO:0008006" key="7">
    <source>
        <dbReference type="Google" id="ProtNLM"/>
    </source>
</evidence>
<feature type="region of interest" description="Disordered" evidence="3">
    <location>
        <begin position="179"/>
        <end position="269"/>
    </location>
</feature>
<proteinExistence type="predicted"/>
<feature type="chain" id="PRO_5035456880" description="Cuticle protein" evidence="4">
    <location>
        <begin position="18"/>
        <end position="288"/>
    </location>
</feature>
<keyword evidence="1 4" id="KW-0732">Signal</keyword>
<dbReference type="GO" id="GO:0062129">
    <property type="term" value="C:chitin-based extracellular matrix"/>
    <property type="evidence" value="ECO:0007669"/>
    <property type="project" value="TreeGrafter"/>
</dbReference>
<feature type="compositionally biased region" description="Polar residues" evidence="3">
    <location>
        <begin position="205"/>
        <end position="220"/>
    </location>
</feature>
<dbReference type="GO" id="GO:0008010">
    <property type="term" value="F:structural constituent of chitin-based larval cuticle"/>
    <property type="evidence" value="ECO:0007669"/>
    <property type="project" value="TreeGrafter"/>
</dbReference>
<name>A0A8J9YD64_9NEOP</name>
<protein>
    <recommendedName>
        <fullName evidence="7">Cuticle protein</fullName>
    </recommendedName>
</protein>
<feature type="signal peptide" evidence="4">
    <location>
        <begin position="1"/>
        <end position="17"/>
    </location>
</feature>
<keyword evidence="2" id="KW-0193">Cuticle</keyword>
<sequence length="288" mass="32466">MLRFGTFVAISMALAAAAPGSKIFQLDLSPEEAQKYISNPPYVEPKYAGRTAILPLIRYNDPRFRSADAGPTLGHYWKNGHEIENPDDYVEEVYNANQFHGQDGLGAYAYGYETPESAKVENRVRSGDVTGSYTYKSGDNDIKVRYWADSEGFHQEDNIPKVELKPVEEAEDVRQARLAHEKAWQEAAEASRKQPELPNGYWSGHPQNLQDYQPAASEQQDVYVAAPSDVNPSFTKPTGKRQAKEYSSGPFYQPEKLEEPEPTGPPRGFFYQFDYPVSSIVLKNEVRQ</sequence>
<dbReference type="OrthoDB" id="8188035at2759"/>
<evidence type="ECO:0000256" key="1">
    <source>
        <dbReference type="ARBA" id="ARBA00022729"/>
    </source>
</evidence>
<organism evidence="5 6">
    <name type="scientific">Brenthis ino</name>
    <name type="common">lesser marbled fritillary</name>
    <dbReference type="NCBI Taxonomy" id="405034"/>
    <lineage>
        <taxon>Eukaryota</taxon>
        <taxon>Metazoa</taxon>
        <taxon>Ecdysozoa</taxon>
        <taxon>Arthropoda</taxon>
        <taxon>Hexapoda</taxon>
        <taxon>Insecta</taxon>
        <taxon>Pterygota</taxon>
        <taxon>Neoptera</taxon>
        <taxon>Endopterygota</taxon>
        <taxon>Lepidoptera</taxon>
        <taxon>Glossata</taxon>
        <taxon>Ditrysia</taxon>
        <taxon>Papilionoidea</taxon>
        <taxon>Nymphalidae</taxon>
        <taxon>Heliconiinae</taxon>
        <taxon>Argynnini</taxon>
        <taxon>Brenthis</taxon>
    </lineage>
</organism>
<feature type="non-terminal residue" evidence="5">
    <location>
        <position position="288"/>
    </location>
</feature>
<dbReference type="Proteomes" id="UP000838878">
    <property type="component" value="Chromosome 7"/>
</dbReference>
<evidence type="ECO:0000256" key="2">
    <source>
        <dbReference type="PROSITE-ProRule" id="PRU00497"/>
    </source>
</evidence>
<evidence type="ECO:0000313" key="5">
    <source>
        <dbReference type="EMBL" id="CAH0728049.1"/>
    </source>
</evidence>
<gene>
    <name evidence="5" type="ORF">BINO364_LOCUS13312</name>
</gene>
<keyword evidence="6" id="KW-1185">Reference proteome</keyword>
<dbReference type="InterPro" id="IPR050468">
    <property type="entry name" value="Cuticle_Struct_Prot"/>
</dbReference>
<dbReference type="PROSITE" id="PS51155">
    <property type="entry name" value="CHIT_BIND_RR_2"/>
    <property type="match status" value="1"/>
</dbReference>
<dbReference type="InterPro" id="IPR000618">
    <property type="entry name" value="Insect_cuticle"/>
</dbReference>
<dbReference type="PANTHER" id="PTHR10380:SF236">
    <property type="entry name" value="PUPAL CUTICLE PROTEIN EDG-84A-LIKE PROTEIN"/>
    <property type="match status" value="1"/>
</dbReference>